<dbReference type="Pfam" id="PF14753">
    <property type="entry name" value="FAM221"/>
    <property type="match status" value="1"/>
</dbReference>
<dbReference type="InterPro" id="IPR026755">
    <property type="entry name" value="Fam221a/b"/>
</dbReference>
<name>A0AAW0ES53_9TRYP</name>
<comment type="caution">
    <text evidence="3">The sequence shown here is derived from an EMBL/GenBank/DDBJ whole genome shotgun (WGS) entry which is preliminary data.</text>
</comment>
<keyword evidence="4" id="KW-1185">Reference proteome</keyword>
<evidence type="ECO:0000313" key="4">
    <source>
        <dbReference type="Proteomes" id="UP001430356"/>
    </source>
</evidence>
<dbReference type="AlphaFoldDB" id="A0AAW0ES53"/>
<evidence type="ECO:0000256" key="1">
    <source>
        <dbReference type="ARBA" id="ARBA00011026"/>
    </source>
</evidence>
<gene>
    <name evidence="3" type="ORF">NESM_000570400</name>
</gene>
<dbReference type="EMBL" id="JAECZO010000074">
    <property type="protein sequence ID" value="KAK7196341.1"/>
    <property type="molecule type" value="Genomic_DNA"/>
</dbReference>
<feature type="region of interest" description="Disordered" evidence="2">
    <location>
        <begin position="26"/>
        <end position="66"/>
    </location>
</feature>
<evidence type="ECO:0000313" key="3">
    <source>
        <dbReference type="EMBL" id="KAK7196341.1"/>
    </source>
</evidence>
<sequence>MPPKTRLPSCSPPSHAVAARTSLVARSGGAAAPPSGGCVSGARGTPSARASSSRGRGAAALTSAPTYGDVVDSDEVHDEIRELGTQVSSMIAQHLPRHGTSKEQVMWGVRQFGPSKESRRVLNKENDAARLACETGVYCVWRCREKPRLSGANQDFCCRLGYQHVCFCGHPLAAHTMPGRAANASSSAARDGSGASPVTDAQLAQWRGPCEEAGCSCTCYRYVPNTPLEIGEAWLTRRANWNASQWSAKCKCGQGHKMHDPTTMRCKSGAGGHCPGFTSAFLCVVCDLPWEAHETVWESEGVREREGRPVCEDYAPLAGVDWDVREVVLADVSLGGRIAPPASYLALQQRSSTSTSTATAANAAVTGRGERGASTGGLPAITAPVVAADPVLDVEYCRYCATVYKRAESKFCATCGKPRPAQPRTLR</sequence>
<proteinExistence type="inferred from homology"/>
<evidence type="ECO:0000256" key="2">
    <source>
        <dbReference type="SAM" id="MobiDB-lite"/>
    </source>
</evidence>
<dbReference type="PANTHER" id="PTHR31214:SF3">
    <property type="entry name" value="PROTEIN FAM221B"/>
    <property type="match status" value="1"/>
</dbReference>
<protein>
    <submittedName>
        <fullName evidence="3">Uncharacterized protein</fullName>
    </submittedName>
</protein>
<dbReference type="Proteomes" id="UP001430356">
    <property type="component" value="Unassembled WGS sequence"/>
</dbReference>
<feature type="compositionally biased region" description="Low complexity" evidence="2">
    <location>
        <begin position="26"/>
        <end position="64"/>
    </location>
</feature>
<feature type="region of interest" description="Disordered" evidence="2">
    <location>
        <begin position="356"/>
        <end position="376"/>
    </location>
</feature>
<accession>A0AAW0ES53</accession>
<dbReference type="PANTHER" id="PTHR31214">
    <property type="entry name" value="PROTEIN FAM221A-RELATED"/>
    <property type="match status" value="1"/>
</dbReference>
<organism evidence="3 4">
    <name type="scientific">Novymonas esmeraldas</name>
    <dbReference type="NCBI Taxonomy" id="1808958"/>
    <lineage>
        <taxon>Eukaryota</taxon>
        <taxon>Discoba</taxon>
        <taxon>Euglenozoa</taxon>
        <taxon>Kinetoplastea</taxon>
        <taxon>Metakinetoplastina</taxon>
        <taxon>Trypanosomatida</taxon>
        <taxon>Trypanosomatidae</taxon>
        <taxon>Novymonas</taxon>
    </lineage>
</organism>
<feature type="compositionally biased region" description="Low complexity" evidence="2">
    <location>
        <begin position="356"/>
        <end position="366"/>
    </location>
</feature>
<comment type="similarity">
    <text evidence="1">Belongs to the FAM221 family.</text>
</comment>
<reference evidence="3 4" key="1">
    <citation type="journal article" date="2021" name="MBio">
        <title>A New Model Trypanosomatid, Novymonas esmeraldas: Genomic Perception of Its 'Candidatus Pandoraea novymonadis' Endosymbiont.</title>
        <authorList>
            <person name="Zakharova A."/>
            <person name="Saura A."/>
            <person name="Butenko A."/>
            <person name="Podesvova L."/>
            <person name="Warmusova S."/>
            <person name="Kostygov A.Y."/>
            <person name="Nenarokova A."/>
            <person name="Lukes J."/>
            <person name="Opperdoes F.R."/>
            <person name="Yurchenko V."/>
        </authorList>
    </citation>
    <scope>NUCLEOTIDE SEQUENCE [LARGE SCALE GENOMIC DNA]</scope>
    <source>
        <strain evidence="3 4">E262AT.01</strain>
    </source>
</reference>